<evidence type="ECO:0000256" key="6">
    <source>
        <dbReference type="ARBA" id="ARBA00022741"/>
    </source>
</evidence>
<feature type="region of interest" description="Disordered" evidence="12">
    <location>
        <begin position="131"/>
        <end position="185"/>
    </location>
</feature>
<dbReference type="Gene3D" id="3.30.310.80">
    <property type="entry name" value="Kinase associated domain 1, KA1"/>
    <property type="match status" value="1"/>
</dbReference>
<sequence length="309" mass="34438">MKGGLINQTKREISVMRIIKHPNVVRLYEVIASKSKIYFVMEYVRGGELFNKVTKGKLKEDNGNLKVSDLGLTESRRQDGLLHTTCGTPAYVAPEVINKKGYDRAKADIWSCGVILYVLLAVPELVAAGGPEASFSDPRPEPEPEPADHDGEADEEPFYSSTSSSAYETSSEDESTSVTPRPMSPIRPNVYNAFDIISPSQGYDLSGLFEEDLNQCNSSRFTTKKPARNESFNIRNDEGKVRLQGIKEGRKGQLAIGADILEVTPSFHVEELNKTSGDTLEYKNFCNQELKPSLQDIVWTWQGHQQQTQ</sequence>
<protein>
    <recommendedName>
        <fullName evidence="3">non-specific serine/threonine protein kinase</fullName>
        <ecNumber evidence="3">2.7.11.1</ecNumber>
    </recommendedName>
</protein>
<comment type="catalytic activity">
    <reaction evidence="11">
        <text>L-seryl-[protein] + ATP = O-phospho-L-seryl-[protein] + ADP + H(+)</text>
        <dbReference type="Rhea" id="RHEA:17989"/>
        <dbReference type="Rhea" id="RHEA-COMP:9863"/>
        <dbReference type="Rhea" id="RHEA-COMP:11604"/>
        <dbReference type="ChEBI" id="CHEBI:15378"/>
        <dbReference type="ChEBI" id="CHEBI:29999"/>
        <dbReference type="ChEBI" id="CHEBI:30616"/>
        <dbReference type="ChEBI" id="CHEBI:83421"/>
        <dbReference type="ChEBI" id="CHEBI:456216"/>
        <dbReference type="EC" id="2.7.11.1"/>
    </reaction>
</comment>
<evidence type="ECO:0000256" key="11">
    <source>
        <dbReference type="ARBA" id="ARBA00048679"/>
    </source>
</evidence>
<evidence type="ECO:0000259" key="14">
    <source>
        <dbReference type="PROSITE" id="PS50816"/>
    </source>
</evidence>
<comment type="cofactor">
    <cofactor evidence="1">
        <name>Mn(2+)</name>
        <dbReference type="ChEBI" id="CHEBI:29035"/>
    </cofactor>
</comment>
<evidence type="ECO:0000256" key="10">
    <source>
        <dbReference type="ARBA" id="ARBA00047899"/>
    </source>
</evidence>
<dbReference type="GO" id="GO:0005524">
    <property type="term" value="F:ATP binding"/>
    <property type="evidence" value="ECO:0007669"/>
    <property type="project" value="UniProtKB-KW"/>
</dbReference>
<keyword evidence="16" id="KW-1185">Reference proteome</keyword>
<evidence type="ECO:0000256" key="2">
    <source>
        <dbReference type="ARBA" id="ARBA00006234"/>
    </source>
</evidence>
<evidence type="ECO:0000313" key="16">
    <source>
        <dbReference type="Proteomes" id="UP000436088"/>
    </source>
</evidence>
<dbReference type="AlphaFoldDB" id="A0A6A2WNS3"/>
<feature type="compositionally biased region" description="Low complexity" evidence="12">
    <location>
        <begin position="160"/>
        <end position="169"/>
    </location>
</feature>
<dbReference type="SMART" id="SM00220">
    <property type="entry name" value="S_TKc"/>
    <property type="match status" value="1"/>
</dbReference>
<dbReference type="Gene3D" id="3.30.200.20">
    <property type="entry name" value="Phosphorylase Kinase, domain 1"/>
    <property type="match status" value="1"/>
</dbReference>
<comment type="similarity">
    <text evidence="2">Belongs to the protein kinase superfamily. CAMK Ser/Thr protein kinase family. SNF1 subfamily.</text>
</comment>
<evidence type="ECO:0000256" key="7">
    <source>
        <dbReference type="ARBA" id="ARBA00022777"/>
    </source>
</evidence>
<dbReference type="PANTHER" id="PTHR43895">
    <property type="entry name" value="CALCIUM/CALMODULIN-DEPENDENT PROTEIN KINASE KINASE-RELATED"/>
    <property type="match status" value="1"/>
</dbReference>
<keyword evidence="6" id="KW-0547">Nucleotide-binding</keyword>
<dbReference type="InterPro" id="IPR018451">
    <property type="entry name" value="NAF/FISL_domain"/>
</dbReference>
<evidence type="ECO:0000256" key="4">
    <source>
        <dbReference type="ARBA" id="ARBA00022527"/>
    </source>
</evidence>
<evidence type="ECO:0000313" key="15">
    <source>
        <dbReference type="EMBL" id="KAE8655580.1"/>
    </source>
</evidence>
<comment type="catalytic activity">
    <reaction evidence="10">
        <text>L-threonyl-[protein] + ATP = O-phospho-L-threonyl-[protein] + ADP + H(+)</text>
        <dbReference type="Rhea" id="RHEA:46608"/>
        <dbReference type="Rhea" id="RHEA-COMP:11060"/>
        <dbReference type="Rhea" id="RHEA-COMP:11605"/>
        <dbReference type="ChEBI" id="CHEBI:15378"/>
        <dbReference type="ChEBI" id="CHEBI:30013"/>
        <dbReference type="ChEBI" id="CHEBI:30616"/>
        <dbReference type="ChEBI" id="CHEBI:61977"/>
        <dbReference type="ChEBI" id="CHEBI:456216"/>
        <dbReference type="EC" id="2.7.11.1"/>
    </reaction>
</comment>
<dbReference type="EC" id="2.7.11.1" evidence="3"/>
<evidence type="ECO:0000259" key="13">
    <source>
        <dbReference type="PROSITE" id="PS50011"/>
    </source>
</evidence>
<dbReference type="EMBL" id="VEPZ02001777">
    <property type="protein sequence ID" value="KAE8655580.1"/>
    <property type="molecule type" value="Genomic_DNA"/>
</dbReference>
<feature type="compositionally biased region" description="Basic and acidic residues" evidence="12">
    <location>
        <begin position="138"/>
        <end position="150"/>
    </location>
</feature>
<dbReference type="InterPro" id="IPR011009">
    <property type="entry name" value="Kinase-like_dom_sf"/>
</dbReference>
<gene>
    <name evidence="15" type="ORF">F3Y22_tig00117022pilonHSYRG00034</name>
</gene>
<dbReference type="InterPro" id="IPR004041">
    <property type="entry name" value="NAF_dom"/>
</dbReference>
<evidence type="ECO:0000256" key="1">
    <source>
        <dbReference type="ARBA" id="ARBA00001936"/>
    </source>
</evidence>
<dbReference type="CDD" id="cd12195">
    <property type="entry name" value="CIPK_C"/>
    <property type="match status" value="1"/>
</dbReference>
<evidence type="ECO:0000256" key="12">
    <source>
        <dbReference type="SAM" id="MobiDB-lite"/>
    </source>
</evidence>
<dbReference type="SUPFAM" id="SSF56112">
    <property type="entry name" value="Protein kinase-like (PK-like)"/>
    <property type="match status" value="1"/>
</dbReference>
<dbReference type="FunFam" id="3.30.310.80:FF:000005">
    <property type="entry name" value="Non-specific serine/threonine protein kinase"/>
    <property type="match status" value="1"/>
</dbReference>
<keyword evidence="7" id="KW-0418">Kinase</keyword>
<evidence type="ECO:0000256" key="3">
    <source>
        <dbReference type="ARBA" id="ARBA00012513"/>
    </source>
</evidence>
<keyword evidence="4" id="KW-0723">Serine/threonine-protein kinase</keyword>
<dbReference type="Pfam" id="PF00069">
    <property type="entry name" value="Pkinase"/>
    <property type="match status" value="2"/>
</dbReference>
<evidence type="ECO:0000256" key="8">
    <source>
        <dbReference type="ARBA" id="ARBA00022840"/>
    </source>
</evidence>
<comment type="caution">
    <text evidence="15">The sequence shown here is derived from an EMBL/GenBank/DDBJ whole genome shotgun (WGS) entry which is preliminary data.</text>
</comment>
<organism evidence="15 16">
    <name type="scientific">Hibiscus syriacus</name>
    <name type="common">Rose of Sharon</name>
    <dbReference type="NCBI Taxonomy" id="106335"/>
    <lineage>
        <taxon>Eukaryota</taxon>
        <taxon>Viridiplantae</taxon>
        <taxon>Streptophyta</taxon>
        <taxon>Embryophyta</taxon>
        <taxon>Tracheophyta</taxon>
        <taxon>Spermatophyta</taxon>
        <taxon>Magnoliopsida</taxon>
        <taxon>eudicotyledons</taxon>
        <taxon>Gunneridae</taxon>
        <taxon>Pentapetalae</taxon>
        <taxon>rosids</taxon>
        <taxon>malvids</taxon>
        <taxon>Malvales</taxon>
        <taxon>Malvaceae</taxon>
        <taxon>Malvoideae</taxon>
        <taxon>Hibiscus</taxon>
    </lineage>
</organism>
<dbReference type="Proteomes" id="UP000436088">
    <property type="component" value="Unassembled WGS sequence"/>
</dbReference>
<reference evidence="15" key="1">
    <citation type="submission" date="2019-09" db="EMBL/GenBank/DDBJ databases">
        <title>Draft genome information of white flower Hibiscus syriacus.</title>
        <authorList>
            <person name="Kim Y.-M."/>
        </authorList>
    </citation>
    <scope>NUCLEOTIDE SEQUENCE [LARGE SCALE GENOMIC DNA]</scope>
    <source>
        <strain evidence="15">YM2019G1</strain>
    </source>
</reference>
<feature type="domain" description="Protein kinase" evidence="13">
    <location>
        <begin position="1"/>
        <end position="232"/>
    </location>
</feature>
<dbReference type="GO" id="GO:0007165">
    <property type="term" value="P:signal transduction"/>
    <property type="evidence" value="ECO:0007669"/>
    <property type="project" value="InterPro"/>
</dbReference>
<keyword evidence="8" id="KW-0067">ATP-binding</keyword>
<name>A0A6A2WNS3_HIBSY</name>
<keyword evidence="9" id="KW-0464">Manganese</keyword>
<dbReference type="Pfam" id="PF03822">
    <property type="entry name" value="NAF"/>
    <property type="match status" value="1"/>
</dbReference>
<accession>A0A6A2WNS3</accession>
<dbReference type="PROSITE" id="PS50816">
    <property type="entry name" value="NAF"/>
    <property type="match status" value="1"/>
</dbReference>
<dbReference type="GO" id="GO:0004674">
    <property type="term" value="F:protein serine/threonine kinase activity"/>
    <property type="evidence" value="ECO:0007669"/>
    <property type="project" value="UniProtKB-KW"/>
</dbReference>
<dbReference type="InterPro" id="IPR000719">
    <property type="entry name" value="Prot_kinase_dom"/>
</dbReference>
<evidence type="ECO:0000256" key="9">
    <source>
        <dbReference type="ARBA" id="ARBA00023211"/>
    </source>
</evidence>
<dbReference type="PROSITE" id="PS50011">
    <property type="entry name" value="PROTEIN_KINASE_DOM"/>
    <property type="match status" value="1"/>
</dbReference>
<proteinExistence type="inferred from homology"/>
<keyword evidence="5" id="KW-0808">Transferase</keyword>
<evidence type="ECO:0000256" key="5">
    <source>
        <dbReference type="ARBA" id="ARBA00022679"/>
    </source>
</evidence>
<dbReference type="Gene3D" id="1.10.510.10">
    <property type="entry name" value="Transferase(Phosphotransferase) domain 1"/>
    <property type="match status" value="1"/>
</dbReference>
<feature type="domain" description="NAF" evidence="14">
    <location>
        <begin position="186"/>
        <end position="210"/>
    </location>
</feature>
<dbReference type="PANTHER" id="PTHR43895:SF3">
    <property type="entry name" value="CBL-INTERACTING SERINE_THREONINE-PROTEIN KINASE 20"/>
    <property type="match status" value="1"/>
</dbReference>